<dbReference type="SUPFAM" id="SSF52540">
    <property type="entry name" value="P-loop containing nucleoside triphosphate hydrolases"/>
    <property type="match status" value="1"/>
</dbReference>
<name>A0ABP0J4S5_9DINO</name>
<dbReference type="EMBL" id="CAXAMM010005914">
    <property type="protein sequence ID" value="CAK9009134.1"/>
    <property type="molecule type" value="Genomic_DNA"/>
</dbReference>
<keyword evidence="4" id="KW-1185">Reference proteome</keyword>
<accession>A0ABP0J4S5</accession>
<dbReference type="InterPro" id="IPR027417">
    <property type="entry name" value="P-loop_NTPase"/>
</dbReference>
<feature type="coiled-coil region" evidence="1">
    <location>
        <begin position="297"/>
        <end position="353"/>
    </location>
</feature>
<proteinExistence type="predicted"/>
<evidence type="ECO:0000256" key="1">
    <source>
        <dbReference type="SAM" id="Coils"/>
    </source>
</evidence>
<evidence type="ECO:0000313" key="2">
    <source>
        <dbReference type="EMBL" id="CAK9009134.1"/>
    </source>
</evidence>
<protein>
    <recommendedName>
        <fullName evidence="5">G domain-containing protein</fullName>
    </recommendedName>
</protein>
<comment type="caution">
    <text evidence="3">The sequence shown here is derived from an EMBL/GenBank/DDBJ whole genome shotgun (WGS) entry which is preliminary data.</text>
</comment>
<keyword evidence="1" id="KW-0175">Coiled coil</keyword>
<dbReference type="Gene3D" id="3.40.50.300">
    <property type="entry name" value="P-loop containing nucleotide triphosphate hydrolases"/>
    <property type="match status" value="1"/>
</dbReference>
<dbReference type="EMBL" id="CAXAMM010005980">
    <property type="protein sequence ID" value="CAK9009370.1"/>
    <property type="molecule type" value="Genomic_DNA"/>
</dbReference>
<gene>
    <name evidence="2" type="ORF">SCF082_LOCUS10185</name>
    <name evidence="3" type="ORF">SCF082_LOCUS10264</name>
</gene>
<evidence type="ECO:0000313" key="4">
    <source>
        <dbReference type="Proteomes" id="UP001642464"/>
    </source>
</evidence>
<organism evidence="3 4">
    <name type="scientific">Durusdinium trenchii</name>
    <dbReference type="NCBI Taxonomy" id="1381693"/>
    <lineage>
        <taxon>Eukaryota</taxon>
        <taxon>Sar</taxon>
        <taxon>Alveolata</taxon>
        <taxon>Dinophyceae</taxon>
        <taxon>Suessiales</taxon>
        <taxon>Symbiodiniaceae</taxon>
        <taxon>Durusdinium</taxon>
    </lineage>
</organism>
<reference evidence="3 4" key="1">
    <citation type="submission" date="2024-02" db="EMBL/GenBank/DDBJ databases">
        <authorList>
            <person name="Chen Y."/>
            <person name="Shah S."/>
            <person name="Dougan E. K."/>
            <person name="Thang M."/>
            <person name="Chan C."/>
        </authorList>
    </citation>
    <scope>NUCLEOTIDE SEQUENCE [LARGE SCALE GENOMIC DNA]</scope>
</reference>
<evidence type="ECO:0008006" key="5">
    <source>
        <dbReference type="Google" id="ProtNLM"/>
    </source>
</evidence>
<dbReference type="Proteomes" id="UP001642464">
    <property type="component" value="Unassembled WGS sequence"/>
</dbReference>
<evidence type="ECO:0000313" key="3">
    <source>
        <dbReference type="EMBL" id="CAK9009370.1"/>
    </source>
</evidence>
<sequence>MASKTELATRPAPEVPEERWVIMLGLSQHGKSKFLKQCAQMQGHQDALALEGNGFKSTTRVVRLHPLHANGEPTHLLMANKLPSALDPFQHSTIEQFVESAGRDRGEYKAGIRRAESRSMGLPAIKALDTPGLEDDQGEDDKHIENTLKEVMRMGSLSGVVLVSKCGEPITPNWKQHAYRYWRLFPMLQARWIVVHTHADPFARGNPSWSEMSFAELCHTLQEQVTKAMEEVTQTTFQATHIFVENMFKERDEALKAMFVEAMNSFHLAIAAFEPIPIGNLFFQKSEKQRAIDQRLKTYLETKNDGLKARSAELQRELVDELEPDCECLMIECAKLQADVESQEEKLQDIKSEDEMVAESVTVWSKSQGCFSYPRAHATFRLEGRYCCVATLNGNPKSCFKPLQIEYQQITPSSGESQANIMEVCVVGHCLLCHFGCTISVTCKKKDFYKNRIPIETDKLKRLKSSQEFKRDRLHVLEPEVQRQRGAILSNDQEQQVVNNMLHLLKNEWTLSTYKTFHYFYSLPVEPAVEKFVSTACHEAKLQSSAC</sequence>